<evidence type="ECO:0000256" key="6">
    <source>
        <dbReference type="ARBA" id="ARBA00022603"/>
    </source>
</evidence>
<evidence type="ECO:0000256" key="5">
    <source>
        <dbReference type="ARBA" id="ARBA00022490"/>
    </source>
</evidence>
<keyword evidence="8" id="KW-0949">S-adenosyl-L-methionine</keyword>
<dbReference type="Pfam" id="PF01135">
    <property type="entry name" value="PCMT"/>
    <property type="match status" value="1"/>
</dbReference>
<sequence length="156" mass="16633">MAGSALDTLPADDASARLVDQLLADQWITSPAVRAAFRGVPRHLFAADGISLDVAYTNDVIITRRGPDGRATSSISAPWLQAYMLEQAGLRPGARVLEVGSGGYNAALIADIFGPGGTVTTVDIDAAVIDRARTTLDRAGYRQVTSRMVYAVMRRR</sequence>
<dbReference type="AlphaFoldDB" id="A0A386WG78"/>
<organism evidence="12 13">
    <name type="scientific">Micromonospora tulbaghiae</name>
    <dbReference type="NCBI Taxonomy" id="479978"/>
    <lineage>
        <taxon>Bacteria</taxon>
        <taxon>Bacillati</taxon>
        <taxon>Actinomycetota</taxon>
        <taxon>Actinomycetes</taxon>
        <taxon>Micromonosporales</taxon>
        <taxon>Micromonosporaceae</taxon>
        <taxon>Micromonospora</taxon>
    </lineage>
</organism>
<evidence type="ECO:0000256" key="1">
    <source>
        <dbReference type="ARBA" id="ARBA00004496"/>
    </source>
</evidence>
<evidence type="ECO:0000256" key="3">
    <source>
        <dbReference type="ARBA" id="ARBA00011890"/>
    </source>
</evidence>
<dbReference type="EC" id="2.1.1.77" evidence="3"/>
<evidence type="ECO:0000256" key="4">
    <source>
        <dbReference type="ARBA" id="ARBA00013346"/>
    </source>
</evidence>
<keyword evidence="6" id="KW-0489">Methyltransferase</keyword>
<dbReference type="GO" id="GO:0004719">
    <property type="term" value="F:protein-L-isoaspartate (D-aspartate) O-methyltransferase activity"/>
    <property type="evidence" value="ECO:0007669"/>
    <property type="project" value="UniProtKB-EC"/>
</dbReference>
<dbReference type="KEGG" id="mtua:CSH63_04315"/>
<accession>A0A386WG78</accession>
<dbReference type="InterPro" id="IPR029063">
    <property type="entry name" value="SAM-dependent_MTases_sf"/>
</dbReference>
<evidence type="ECO:0000256" key="8">
    <source>
        <dbReference type="ARBA" id="ARBA00022691"/>
    </source>
</evidence>
<dbReference type="SUPFAM" id="SSF53335">
    <property type="entry name" value="S-adenosyl-L-methionine-dependent methyltransferases"/>
    <property type="match status" value="1"/>
</dbReference>
<keyword evidence="5" id="KW-0963">Cytoplasm</keyword>
<dbReference type="GO" id="GO:0005737">
    <property type="term" value="C:cytoplasm"/>
    <property type="evidence" value="ECO:0007669"/>
    <property type="project" value="UniProtKB-SubCell"/>
</dbReference>
<proteinExistence type="inferred from homology"/>
<dbReference type="Gene3D" id="3.40.50.150">
    <property type="entry name" value="Vaccinia Virus protein VP39"/>
    <property type="match status" value="1"/>
</dbReference>
<evidence type="ECO:0000313" key="12">
    <source>
        <dbReference type="EMBL" id="AYF26698.1"/>
    </source>
</evidence>
<dbReference type="Proteomes" id="UP000267804">
    <property type="component" value="Chromosome"/>
</dbReference>
<comment type="subcellular location">
    <subcellularLocation>
        <location evidence="1">Cytoplasm</location>
    </subcellularLocation>
</comment>
<dbReference type="InterPro" id="IPR000682">
    <property type="entry name" value="PCMT"/>
</dbReference>
<evidence type="ECO:0000256" key="11">
    <source>
        <dbReference type="ARBA" id="ARBA00031350"/>
    </source>
</evidence>
<protein>
    <recommendedName>
        <fullName evidence="4">Protein-L-isoaspartate O-methyltransferase</fullName>
        <ecNumber evidence="3">2.1.1.77</ecNumber>
    </recommendedName>
    <alternativeName>
        <fullName evidence="11">L-isoaspartyl protein carboxyl methyltransferase</fullName>
    </alternativeName>
    <alternativeName>
        <fullName evidence="9">Protein L-isoaspartyl methyltransferase</fullName>
    </alternativeName>
    <alternativeName>
        <fullName evidence="10">Protein-beta-aspartate methyltransferase</fullName>
    </alternativeName>
</protein>
<name>A0A386WG78_9ACTN</name>
<comment type="similarity">
    <text evidence="2">Belongs to the methyltransferase superfamily. L-isoaspartyl/D-aspartyl protein methyltransferase family.</text>
</comment>
<dbReference type="GO" id="GO:0032259">
    <property type="term" value="P:methylation"/>
    <property type="evidence" value="ECO:0007669"/>
    <property type="project" value="UniProtKB-KW"/>
</dbReference>
<dbReference type="EMBL" id="CP024087">
    <property type="protein sequence ID" value="AYF26698.1"/>
    <property type="molecule type" value="Genomic_DNA"/>
</dbReference>
<keyword evidence="7" id="KW-0808">Transferase</keyword>
<dbReference type="PANTHER" id="PTHR11579:SF0">
    <property type="entry name" value="PROTEIN-L-ISOASPARTATE(D-ASPARTATE) O-METHYLTRANSFERASE"/>
    <property type="match status" value="1"/>
</dbReference>
<evidence type="ECO:0000256" key="10">
    <source>
        <dbReference type="ARBA" id="ARBA00031323"/>
    </source>
</evidence>
<dbReference type="PANTHER" id="PTHR11579">
    <property type="entry name" value="PROTEIN-L-ISOASPARTATE O-METHYLTRANSFERASE"/>
    <property type="match status" value="1"/>
</dbReference>
<dbReference type="RefSeq" id="WP_120569127.1">
    <property type="nucleotide sequence ID" value="NZ_CP024087.1"/>
</dbReference>
<reference evidence="12 13" key="1">
    <citation type="submission" date="2017-10" db="EMBL/GenBank/DDBJ databases">
        <title>Integration of genomic and chemical information greatly accelerates assignment of the full stereostructure of myelolactone, a potent inhibitor of myeloma from a marine-derived Micromonospora.</title>
        <authorList>
            <person name="Kim M.C."/>
            <person name="Machado H."/>
            <person name="Jensen P.R."/>
            <person name="Fenical W."/>
        </authorList>
    </citation>
    <scope>NUCLEOTIDE SEQUENCE [LARGE SCALE GENOMIC DNA]</scope>
    <source>
        <strain evidence="12 13">CNY-010</strain>
    </source>
</reference>
<evidence type="ECO:0000256" key="9">
    <source>
        <dbReference type="ARBA" id="ARBA00030757"/>
    </source>
</evidence>
<gene>
    <name evidence="12" type="ORF">CSH63_04315</name>
</gene>
<evidence type="ECO:0000313" key="13">
    <source>
        <dbReference type="Proteomes" id="UP000267804"/>
    </source>
</evidence>
<evidence type="ECO:0000256" key="2">
    <source>
        <dbReference type="ARBA" id="ARBA00005369"/>
    </source>
</evidence>
<evidence type="ECO:0000256" key="7">
    <source>
        <dbReference type="ARBA" id="ARBA00022679"/>
    </source>
</evidence>